<evidence type="ECO:0000313" key="2">
    <source>
        <dbReference type="EMBL" id="GHO89558.1"/>
    </source>
</evidence>
<name>A0ABQ3VVG9_9CHLR</name>
<dbReference type="InterPro" id="IPR018960">
    <property type="entry name" value="DUF1990"/>
</dbReference>
<dbReference type="RefSeq" id="WP_201367126.1">
    <property type="nucleotide sequence ID" value="NZ_BNJJ01000039.1"/>
</dbReference>
<comment type="caution">
    <text evidence="2">The sequence shown here is derived from an EMBL/GenBank/DDBJ whole genome shotgun (WGS) entry which is preliminary data.</text>
</comment>
<gene>
    <name evidence="2" type="ORF">KSZ_75640</name>
</gene>
<evidence type="ECO:0000259" key="1">
    <source>
        <dbReference type="Pfam" id="PF09348"/>
    </source>
</evidence>
<dbReference type="Proteomes" id="UP000635565">
    <property type="component" value="Unassembled WGS sequence"/>
</dbReference>
<dbReference type="Pfam" id="PF09348">
    <property type="entry name" value="DUF1990"/>
    <property type="match status" value="1"/>
</dbReference>
<reference evidence="2 3" key="1">
    <citation type="journal article" date="2021" name="Int. J. Syst. Evol. Microbiol.">
        <title>Reticulibacter mediterranei gen. nov., sp. nov., within the new family Reticulibacteraceae fam. nov., and Ktedonospora formicarum gen. nov., sp. nov., Ktedonobacter robiniae sp. nov., Dictyobacter formicarum sp. nov. and Dictyobacter arantiisoli sp. nov., belonging to the class Ktedonobacteria.</title>
        <authorList>
            <person name="Yabe S."/>
            <person name="Zheng Y."/>
            <person name="Wang C.M."/>
            <person name="Sakai Y."/>
            <person name="Abe K."/>
            <person name="Yokota A."/>
            <person name="Donadio S."/>
            <person name="Cavaletti L."/>
            <person name="Monciardini P."/>
        </authorList>
    </citation>
    <scope>NUCLEOTIDE SEQUENCE [LARGE SCALE GENOMIC DNA]</scope>
    <source>
        <strain evidence="2 3">SOSP1-9</strain>
    </source>
</reference>
<keyword evidence="3" id="KW-1185">Reference proteome</keyword>
<evidence type="ECO:0000313" key="3">
    <source>
        <dbReference type="Proteomes" id="UP000635565"/>
    </source>
</evidence>
<organism evidence="2 3">
    <name type="scientific">Dictyobacter formicarum</name>
    <dbReference type="NCBI Taxonomy" id="2778368"/>
    <lineage>
        <taxon>Bacteria</taxon>
        <taxon>Bacillati</taxon>
        <taxon>Chloroflexota</taxon>
        <taxon>Ktedonobacteria</taxon>
        <taxon>Ktedonobacterales</taxon>
        <taxon>Dictyobacteraceae</taxon>
        <taxon>Dictyobacter</taxon>
    </lineage>
</organism>
<sequence>MATTSNYLPPTPDENGGQRNAALYWTQTSTLHMSDTPTGALNLNVDGRVAVGPLQGFGQLWQKTYQLRLPGSIMTPVEVMQEWKANFARFQPPDNRFYAVQGRSMEPGQTILINATMTGIALPTGVIVLYADDESFALMTPQGHPEAGWITFSAYTEESELVCEVQSLARASDPLYEIGFRLLGSQVQEQIWVHVLKELAAHLQQEGQISMEKVCVDSRIQWSAARNIWQNAAIHSMLYTLSLPVRKLRRKA</sequence>
<protein>
    <recommendedName>
        <fullName evidence="1">DUF1990 domain-containing protein</fullName>
    </recommendedName>
</protein>
<dbReference type="EMBL" id="BNJJ01000039">
    <property type="protein sequence ID" value="GHO89558.1"/>
    <property type="molecule type" value="Genomic_DNA"/>
</dbReference>
<accession>A0ABQ3VVG9</accession>
<feature type="domain" description="DUF1990" evidence="1">
    <location>
        <begin position="88"/>
        <end position="191"/>
    </location>
</feature>
<proteinExistence type="predicted"/>